<name>A0A9W8VCG3_9HYPO</name>
<dbReference type="InterPro" id="IPR012132">
    <property type="entry name" value="GMC_OxRdtase"/>
</dbReference>
<feature type="domain" description="Glucose-methanol-choline oxidoreductase N-terminal" evidence="8">
    <location>
        <begin position="81"/>
        <end position="104"/>
    </location>
</feature>
<dbReference type="GO" id="GO:0050660">
    <property type="term" value="F:flavin adenine dinucleotide binding"/>
    <property type="evidence" value="ECO:0007669"/>
    <property type="project" value="InterPro"/>
</dbReference>
<dbReference type="Gene3D" id="3.50.50.60">
    <property type="entry name" value="FAD/NAD(P)-binding domain"/>
    <property type="match status" value="1"/>
</dbReference>
<evidence type="ECO:0000313" key="9">
    <source>
        <dbReference type="EMBL" id="KAJ4256908.1"/>
    </source>
</evidence>
<accession>A0A9W8VCG3</accession>
<feature type="binding site" evidence="6">
    <location>
        <begin position="13"/>
        <end position="14"/>
    </location>
    <ligand>
        <name>FAD</name>
        <dbReference type="ChEBI" id="CHEBI:57692"/>
    </ligand>
</feature>
<dbReference type="PIRSF" id="PIRSF000137">
    <property type="entry name" value="Alcohol_oxidase"/>
    <property type="match status" value="1"/>
</dbReference>
<comment type="cofactor">
    <cofactor evidence="1 6">
        <name>FAD</name>
        <dbReference type="ChEBI" id="CHEBI:57692"/>
    </cofactor>
</comment>
<keyword evidence="5" id="KW-0560">Oxidoreductase</keyword>
<keyword evidence="4 6" id="KW-0274">FAD</keyword>
<dbReference type="Gene3D" id="3.30.560.10">
    <property type="entry name" value="Glucose Oxidase, domain 3"/>
    <property type="match status" value="1"/>
</dbReference>
<reference evidence="9" key="1">
    <citation type="submission" date="2022-09" db="EMBL/GenBank/DDBJ databases">
        <title>Fusarium specimens isolated from Avocado Roots.</title>
        <authorList>
            <person name="Stajich J."/>
            <person name="Roper C."/>
            <person name="Heimlech-Rivalta G."/>
        </authorList>
    </citation>
    <scope>NUCLEOTIDE SEQUENCE</scope>
    <source>
        <strain evidence="9">CF00136</strain>
    </source>
</reference>
<dbReference type="InterPro" id="IPR036188">
    <property type="entry name" value="FAD/NAD-bd_sf"/>
</dbReference>
<evidence type="ECO:0000256" key="7">
    <source>
        <dbReference type="RuleBase" id="RU003968"/>
    </source>
</evidence>
<dbReference type="PANTHER" id="PTHR11552:SF201">
    <property type="entry name" value="GLUCOSE-METHANOL-CHOLINE OXIDOREDUCTASE N-TERMINAL DOMAIN-CONTAINING PROTEIN"/>
    <property type="match status" value="1"/>
</dbReference>
<dbReference type="Pfam" id="PF05199">
    <property type="entry name" value="GMC_oxred_C"/>
    <property type="match status" value="1"/>
</dbReference>
<evidence type="ECO:0000256" key="2">
    <source>
        <dbReference type="ARBA" id="ARBA00010790"/>
    </source>
</evidence>
<organism evidence="9 10">
    <name type="scientific">Fusarium torreyae</name>
    <dbReference type="NCBI Taxonomy" id="1237075"/>
    <lineage>
        <taxon>Eukaryota</taxon>
        <taxon>Fungi</taxon>
        <taxon>Dikarya</taxon>
        <taxon>Ascomycota</taxon>
        <taxon>Pezizomycotina</taxon>
        <taxon>Sordariomycetes</taxon>
        <taxon>Hypocreomycetidae</taxon>
        <taxon>Hypocreales</taxon>
        <taxon>Nectriaceae</taxon>
        <taxon>Fusarium</taxon>
    </lineage>
</organism>
<gene>
    <name evidence="9" type="ORF">NW762_009004</name>
</gene>
<dbReference type="EMBL" id="JAOQAZ010000018">
    <property type="protein sequence ID" value="KAJ4256908.1"/>
    <property type="molecule type" value="Genomic_DNA"/>
</dbReference>
<evidence type="ECO:0000256" key="1">
    <source>
        <dbReference type="ARBA" id="ARBA00001974"/>
    </source>
</evidence>
<dbReference type="SUPFAM" id="SSF51905">
    <property type="entry name" value="FAD/NAD(P)-binding domain"/>
    <property type="match status" value="1"/>
</dbReference>
<comment type="similarity">
    <text evidence="2 7">Belongs to the GMC oxidoreductase family.</text>
</comment>
<feature type="binding site" evidence="6">
    <location>
        <position position="235"/>
    </location>
    <ligand>
        <name>FAD</name>
        <dbReference type="ChEBI" id="CHEBI:57692"/>
    </ligand>
</feature>
<evidence type="ECO:0000259" key="8">
    <source>
        <dbReference type="PROSITE" id="PS00623"/>
    </source>
</evidence>
<dbReference type="PROSITE" id="PS00623">
    <property type="entry name" value="GMC_OXRED_1"/>
    <property type="match status" value="1"/>
</dbReference>
<evidence type="ECO:0000313" key="10">
    <source>
        <dbReference type="Proteomes" id="UP001152049"/>
    </source>
</evidence>
<dbReference type="InterPro" id="IPR000172">
    <property type="entry name" value="GMC_OxRdtase_N"/>
</dbReference>
<dbReference type="GO" id="GO:0016614">
    <property type="term" value="F:oxidoreductase activity, acting on CH-OH group of donors"/>
    <property type="evidence" value="ECO:0007669"/>
    <property type="project" value="InterPro"/>
</dbReference>
<keyword evidence="10" id="KW-1185">Reference proteome</keyword>
<evidence type="ECO:0000256" key="4">
    <source>
        <dbReference type="ARBA" id="ARBA00022827"/>
    </source>
</evidence>
<dbReference type="PANTHER" id="PTHR11552">
    <property type="entry name" value="GLUCOSE-METHANOL-CHOLINE GMC OXIDOREDUCTASE"/>
    <property type="match status" value="1"/>
</dbReference>
<evidence type="ECO:0000256" key="5">
    <source>
        <dbReference type="ARBA" id="ARBA00023002"/>
    </source>
</evidence>
<protein>
    <recommendedName>
        <fullName evidence="8">Glucose-methanol-choline oxidoreductase N-terminal domain-containing protein</fullName>
    </recommendedName>
</protein>
<comment type="caution">
    <text evidence="9">The sequence shown here is derived from an EMBL/GenBank/DDBJ whole genome shotgun (WGS) entry which is preliminary data.</text>
</comment>
<dbReference type="Pfam" id="PF00732">
    <property type="entry name" value="GMC_oxred_N"/>
    <property type="match status" value="1"/>
</dbReference>
<keyword evidence="3 7" id="KW-0285">Flavoprotein</keyword>
<evidence type="ECO:0000256" key="3">
    <source>
        <dbReference type="ARBA" id="ARBA00022630"/>
    </source>
</evidence>
<dbReference type="AlphaFoldDB" id="A0A9W8VCG3"/>
<proteinExistence type="inferred from homology"/>
<evidence type="ECO:0000256" key="6">
    <source>
        <dbReference type="PIRSR" id="PIRSR000137-2"/>
    </source>
</evidence>
<dbReference type="InterPro" id="IPR007867">
    <property type="entry name" value="GMC_OxRtase_C"/>
</dbReference>
<dbReference type="Proteomes" id="UP001152049">
    <property type="component" value="Unassembled WGS sequence"/>
</dbReference>
<dbReference type="OrthoDB" id="269227at2759"/>
<dbReference type="SUPFAM" id="SSF54373">
    <property type="entry name" value="FAD-linked reductases, C-terminal domain"/>
    <property type="match status" value="1"/>
</dbReference>
<sequence length="593" mass="63599">MSSADYIIIGGGTSGLVIANRLSENPDVQVLVLEAGQDLSNDPRVTVPAFWTTLIGTDADWQFQSVPQHQLGGRIINEAQGKGLGGSSAINCQAYIAPSQAGIDAWGQFGNPGWDWAGLSPYYKKATTLSLPPDQDTRDHLGIDWIDKSCHGTNGPIQVSFPGVVENPLIKAWIDAFRGRDELTTNDPFSGHSVGGYSCCAAVDSSSKTRSYAGNAYGLPAAQRPNLRIITGAKVAKVTFKTESDMIHATGVKASINGGELETFIPAREVILAAGVFNTPKILELSGIGNKDILKRHSIPVVVDLPGVGENLQDHLMTGVSYEVAEGVLTGDPLLRQEPEAISQAQGLYFEHQKGPFTIGGIQSHAFMPTPKGTSDELFPTHAGGPEDSELTKVIYSILDNSSESSAAWFMFLAQANLHESGKSFTGSRFMPENFASLGCSQSYPLSRGSTHISSTNIDAAPDIDPRYFPHPLDLEIMARHVQALENLRNAKELEPFFKLNGKRNHPDAFNIGSLEGAKKYVLDTATTSYHSCGTAAMLPKDKGGVIDAKLLVHGVSNLRVVDASIFPMITRGNPMATVYAVAEKAADIIKNH</sequence>